<sequence length="408" mass="44106">MLKKPIYVDNNATTRTDPRVVDAMLPYFTEHFGNAASRTHDFGWQAADAVDTARTQVAALVGARATEIVFTSGATEANNLAIQGITKKHSGEPHHAITVVTEHRAVLDPCEMVEQQGGRVTYLAVQPDGLVDVDELDRAIRPDTILITVMTVNNEIGVIQPIADISKVARAHGVSLHTDAAQALGKTPVEVDQLGVDFLSMSAHKMYGPKGVGALYIRGGNRGTALEPLIYGGGHEQGLRSGTLNVAGIVGFGCAAELCSKEFMTELDYVKRLRDRLWNGLNDRVSDIRLNGSMDRRVHHNLNVSFTGVDGEALLIGLDDIAASSGSACSSESHTPSHVVKALGVEDNLARASIRFGLSHDNTDAEIDYIVNKVADMVRHLRALSPRRKDDASHEENDPVVARWLGDR</sequence>
<accession>A0A381TX06</accession>
<evidence type="ECO:0000256" key="9">
    <source>
        <dbReference type="SAM" id="MobiDB-lite"/>
    </source>
</evidence>
<dbReference type="AlphaFoldDB" id="A0A381TX06"/>
<evidence type="ECO:0000259" key="10">
    <source>
        <dbReference type="Pfam" id="PF00266"/>
    </source>
</evidence>
<evidence type="ECO:0000256" key="1">
    <source>
        <dbReference type="ARBA" id="ARBA00001933"/>
    </source>
</evidence>
<feature type="domain" description="Aminotransferase class V" evidence="10">
    <location>
        <begin position="6"/>
        <end position="369"/>
    </location>
</feature>
<dbReference type="GO" id="GO:0046872">
    <property type="term" value="F:metal ion binding"/>
    <property type="evidence" value="ECO:0007669"/>
    <property type="project" value="UniProtKB-KW"/>
</dbReference>
<dbReference type="PIRSF" id="PIRSF005572">
    <property type="entry name" value="NifS"/>
    <property type="match status" value="1"/>
</dbReference>
<evidence type="ECO:0000256" key="4">
    <source>
        <dbReference type="ARBA" id="ARBA00022679"/>
    </source>
</evidence>
<evidence type="ECO:0000256" key="8">
    <source>
        <dbReference type="ARBA" id="ARBA00023014"/>
    </source>
</evidence>
<keyword evidence="6" id="KW-0663">Pyridoxal phosphate</keyword>
<dbReference type="Gene3D" id="3.90.1150.10">
    <property type="entry name" value="Aspartate Aminotransferase, domain 1"/>
    <property type="match status" value="1"/>
</dbReference>
<dbReference type="Gene3D" id="3.40.640.10">
    <property type="entry name" value="Type I PLP-dependent aspartate aminotransferase-like (Major domain)"/>
    <property type="match status" value="1"/>
</dbReference>
<evidence type="ECO:0000256" key="6">
    <source>
        <dbReference type="ARBA" id="ARBA00022898"/>
    </source>
</evidence>
<dbReference type="SUPFAM" id="SSF53383">
    <property type="entry name" value="PLP-dependent transferases"/>
    <property type="match status" value="1"/>
</dbReference>
<dbReference type="InterPro" id="IPR015422">
    <property type="entry name" value="PyrdxlP-dep_Trfase_small"/>
</dbReference>
<dbReference type="EC" id="2.8.1.7" evidence="3"/>
<dbReference type="FunFam" id="3.40.640.10:FF:000003">
    <property type="entry name" value="Cysteine desulfurase IscS"/>
    <property type="match status" value="1"/>
</dbReference>
<feature type="region of interest" description="Disordered" evidence="9">
    <location>
        <begin position="386"/>
        <end position="408"/>
    </location>
</feature>
<keyword evidence="4" id="KW-0808">Transferase</keyword>
<feature type="compositionally biased region" description="Basic and acidic residues" evidence="9">
    <location>
        <begin position="387"/>
        <end position="397"/>
    </location>
</feature>
<dbReference type="EMBL" id="UINC01005292">
    <property type="protein sequence ID" value="SVA20379.1"/>
    <property type="molecule type" value="Genomic_DNA"/>
</dbReference>
<gene>
    <name evidence="11" type="ORF">METZ01_LOCUS73233</name>
</gene>
<dbReference type="InterPro" id="IPR015424">
    <property type="entry name" value="PyrdxlP-dep_Trfase"/>
</dbReference>
<dbReference type="PANTHER" id="PTHR11601">
    <property type="entry name" value="CYSTEINE DESULFURYLASE FAMILY MEMBER"/>
    <property type="match status" value="1"/>
</dbReference>
<dbReference type="GO" id="GO:0031071">
    <property type="term" value="F:cysteine desulfurase activity"/>
    <property type="evidence" value="ECO:0007669"/>
    <property type="project" value="UniProtKB-EC"/>
</dbReference>
<evidence type="ECO:0000256" key="2">
    <source>
        <dbReference type="ARBA" id="ARBA00006490"/>
    </source>
</evidence>
<evidence type="ECO:0000256" key="7">
    <source>
        <dbReference type="ARBA" id="ARBA00023004"/>
    </source>
</evidence>
<dbReference type="InterPro" id="IPR000192">
    <property type="entry name" value="Aminotrans_V_dom"/>
</dbReference>
<evidence type="ECO:0000256" key="3">
    <source>
        <dbReference type="ARBA" id="ARBA00012239"/>
    </source>
</evidence>
<evidence type="ECO:0000256" key="5">
    <source>
        <dbReference type="ARBA" id="ARBA00022723"/>
    </source>
</evidence>
<organism evidence="11">
    <name type="scientific">marine metagenome</name>
    <dbReference type="NCBI Taxonomy" id="408172"/>
    <lineage>
        <taxon>unclassified sequences</taxon>
        <taxon>metagenomes</taxon>
        <taxon>ecological metagenomes</taxon>
    </lineage>
</organism>
<keyword evidence="8" id="KW-0411">Iron-sulfur</keyword>
<evidence type="ECO:0000313" key="11">
    <source>
        <dbReference type="EMBL" id="SVA20379.1"/>
    </source>
</evidence>
<protein>
    <recommendedName>
        <fullName evidence="3">cysteine desulfurase</fullName>
        <ecNumber evidence="3">2.8.1.7</ecNumber>
    </recommendedName>
</protein>
<proteinExistence type="inferred from homology"/>
<keyword evidence="7" id="KW-0408">Iron</keyword>
<keyword evidence="5" id="KW-0479">Metal-binding</keyword>
<comment type="similarity">
    <text evidence="2">Belongs to the class-V pyridoxal-phosphate-dependent aminotransferase family. NifS/IscS subfamily.</text>
</comment>
<comment type="cofactor">
    <cofactor evidence="1">
        <name>pyridoxal 5'-phosphate</name>
        <dbReference type="ChEBI" id="CHEBI:597326"/>
    </cofactor>
</comment>
<reference evidence="11" key="1">
    <citation type="submission" date="2018-05" db="EMBL/GenBank/DDBJ databases">
        <authorList>
            <person name="Lanie J.A."/>
            <person name="Ng W.-L."/>
            <person name="Kazmierczak K.M."/>
            <person name="Andrzejewski T.M."/>
            <person name="Davidsen T.M."/>
            <person name="Wayne K.J."/>
            <person name="Tettelin H."/>
            <person name="Glass J.I."/>
            <person name="Rusch D."/>
            <person name="Podicherti R."/>
            <person name="Tsui H.-C.T."/>
            <person name="Winkler M.E."/>
        </authorList>
    </citation>
    <scope>NUCLEOTIDE SEQUENCE</scope>
</reference>
<dbReference type="InterPro" id="IPR020578">
    <property type="entry name" value="Aminotrans_V_PyrdxlP_BS"/>
</dbReference>
<dbReference type="GO" id="GO:0051536">
    <property type="term" value="F:iron-sulfur cluster binding"/>
    <property type="evidence" value="ECO:0007669"/>
    <property type="project" value="UniProtKB-KW"/>
</dbReference>
<dbReference type="InterPro" id="IPR015421">
    <property type="entry name" value="PyrdxlP-dep_Trfase_major"/>
</dbReference>
<dbReference type="PROSITE" id="PS00595">
    <property type="entry name" value="AA_TRANSFER_CLASS_5"/>
    <property type="match status" value="1"/>
</dbReference>
<name>A0A381TX06_9ZZZZ</name>
<dbReference type="InterPro" id="IPR016454">
    <property type="entry name" value="Cysteine_dSase"/>
</dbReference>
<dbReference type="Pfam" id="PF00266">
    <property type="entry name" value="Aminotran_5"/>
    <property type="match status" value="1"/>
</dbReference>
<dbReference type="PANTHER" id="PTHR11601:SF34">
    <property type="entry name" value="CYSTEINE DESULFURASE"/>
    <property type="match status" value="1"/>
</dbReference>